<keyword evidence="2" id="KW-1185">Reference proteome</keyword>
<protein>
    <submittedName>
        <fullName evidence="1">Uncharacterized protein</fullName>
    </submittedName>
</protein>
<evidence type="ECO:0000313" key="1">
    <source>
        <dbReference type="EMBL" id="KAH7953902.1"/>
    </source>
</evidence>
<accession>A0ACB8CY17</accession>
<name>A0ACB8CY17_DERSI</name>
<sequence>MRLVKEINDLIEANEFNLASLRTILQRLEKSTNELTKINGELHAEMSDDEVVADYDSVLEYEDQAAGALGLLTSTWMDHGALEEDGAARRAQQTRLVKEINDLIEANEFNLASLRTILQRLEKSTYELTKINGELHAEMSDDEVVADYDSAYRDEDGRLSDAPRSGRHSCTSEECDLLIVAAAVADPFQSAGQIKAALNLQARMTLCPCRFNVK</sequence>
<proteinExistence type="predicted"/>
<dbReference type="EMBL" id="CM023473">
    <property type="protein sequence ID" value="KAH7953902.1"/>
    <property type="molecule type" value="Genomic_DNA"/>
</dbReference>
<evidence type="ECO:0000313" key="2">
    <source>
        <dbReference type="Proteomes" id="UP000821865"/>
    </source>
</evidence>
<dbReference type="Proteomes" id="UP000821865">
    <property type="component" value="Chromosome 4"/>
</dbReference>
<reference evidence="1" key="1">
    <citation type="submission" date="2020-05" db="EMBL/GenBank/DDBJ databases">
        <title>Large-scale comparative analyses of tick genomes elucidate their genetic diversity and vector capacities.</title>
        <authorList>
            <person name="Jia N."/>
            <person name="Wang J."/>
            <person name="Shi W."/>
            <person name="Du L."/>
            <person name="Sun Y."/>
            <person name="Zhan W."/>
            <person name="Jiang J."/>
            <person name="Wang Q."/>
            <person name="Zhang B."/>
            <person name="Ji P."/>
            <person name="Sakyi L.B."/>
            <person name="Cui X."/>
            <person name="Yuan T."/>
            <person name="Jiang B."/>
            <person name="Yang W."/>
            <person name="Lam T.T.-Y."/>
            <person name="Chang Q."/>
            <person name="Ding S."/>
            <person name="Wang X."/>
            <person name="Zhu J."/>
            <person name="Ruan X."/>
            <person name="Zhao L."/>
            <person name="Wei J."/>
            <person name="Que T."/>
            <person name="Du C."/>
            <person name="Cheng J."/>
            <person name="Dai P."/>
            <person name="Han X."/>
            <person name="Huang E."/>
            <person name="Gao Y."/>
            <person name="Liu J."/>
            <person name="Shao H."/>
            <person name="Ye R."/>
            <person name="Li L."/>
            <person name="Wei W."/>
            <person name="Wang X."/>
            <person name="Wang C."/>
            <person name="Yang T."/>
            <person name="Huo Q."/>
            <person name="Li W."/>
            <person name="Guo W."/>
            <person name="Chen H."/>
            <person name="Zhou L."/>
            <person name="Ni X."/>
            <person name="Tian J."/>
            <person name="Zhou Y."/>
            <person name="Sheng Y."/>
            <person name="Liu T."/>
            <person name="Pan Y."/>
            <person name="Xia L."/>
            <person name="Li J."/>
            <person name="Zhao F."/>
            <person name="Cao W."/>
        </authorList>
    </citation>
    <scope>NUCLEOTIDE SEQUENCE</scope>
    <source>
        <strain evidence="1">Dsil-2018</strain>
    </source>
</reference>
<gene>
    <name evidence="1" type="ORF">HPB49_014037</name>
</gene>
<comment type="caution">
    <text evidence="1">The sequence shown here is derived from an EMBL/GenBank/DDBJ whole genome shotgun (WGS) entry which is preliminary data.</text>
</comment>
<organism evidence="1 2">
    <name type="scientific">Dermacentor silvarum</name>
    <name type="common">Tick</name>
    <dbReference type="NCBI Taxonomy" id="543639"/>
    <lineage>
        <taxon>Eukaryota</taxon>
        <taxon>Metazoa</taxon>
        <taxon>Ecdysozoa</taxon>
        <taxon>Arthropoda</taxon>
        <taxon>Chelicerata</taxon>
        <taxon>Arachnida</taxon>
        <taxon>Acari</taxon>
        <taxon>Parasitiformes</taxon>
        <taxon>Ixodida</taxon>
        <taxon>Ixodoidea</taxon>
        <taxon>Ixodidae</taxon>
        <taxon>Rhipicephalinae</taxon>
        <taxon>Dermacentor</taxon>
    </lineage>
</organism>